<reference evidence="2 3" key="1">
    <citation type="submission" date="2017-05" db="EMBL/GenBank/DDBJ databases">
        <authorList>
            <person name="Varghese N."/>
            <person name="Submissions S."/>
        </authorList>
    </citation>
    <scope>NUCLEOTIDE SEQUENCE [LARGE SCALE GENOMIC DNA]</scope>
    <source>
        <strain evidence="2 3">DSM 27040</strain>
    </source>
</reference>
<proteinExistence type="predicted"/>
<feature type="signal peptide" evidence="1">
    <location>
        <begin position="1"/>
        <end position="25"/>
    </location>
</feature>
<dbReference type="InterPro" id="IPR002591">
    <property type="entry name" value="Phosphodiest/P_Trfase"/>
</dbReference>
<keyword evidence="1" id="KW-0732">Signal</keyword>
<dbReference type="PANTHER" id="PTHR10151:SF120">
    <property type="entry name" value="BIS(5'-ADENOSYL)-TRIPHOSPHATASE"/>
    <property type="match status" value="1"/>
</dbReference>
<sequence>MKNKLKTTIGALLLLAFTVIAPMHAQNKVLIVGIDGCRPDALTAAQTPNIDKLIKKGAWTMSAQTATISNSGPCWTSMLTGVWFDKHKVTTNGYKNPNLAEYPHFFHRVKEQKPNLKTYSVVNWQPIHKILQEGDADIYNDLSNDENVTRRVVELLRDDNPDAVFVQLDEVDGAGHSHDYGPTIEKYLAAIEKADGEVGAMIAAIKDRETYRKENWLILVTTDHGGSNYGHGRDIPEHTTIFYIAQGKRVKKGKIKHPVNVTDIAVTAMQHLGIDMNNEWNLDGKVSGMKK</sequence>
<evidence type="ECO:0000256" key="1">
    <source>
        <dbReference type="SAM" id="SignalP"/>
    </source>
</evidence>
<gene>
    <name evidence="2" type="ORF">SAMN06265379_102248</name>
</gene>
<protein>
    <submittedName>
        <fullName evidence="2">Type I phosphodiesterase / nucleotide pyrophosphatase</fullName>
    </submittedName>
</protein>
<name>A0A521BZ30_SACCC</name>
<dbReference type="Pfam" id="PF01663">
    <property type="entry name" value="Phosphodiest"/>
    <property type="match status" value="1"/>
</dbReference>
<dbReference type="Proteomes" id="UP000319040">
    <property type="component" value="Unassembled WGS sequence"/>
</dbReference>
<organism evidence="2 3">
    <name type="scientific">Saccharicrinis carchari</name>
    <dbReference type="NCBI Taxonomy" id="1168039"/>
    <lineage>
        <taxon>Bacteria</taxon>
        <taxon>Pseudomonadati</taxon>
        <taxon>Bacteroidota</taxon>
        <taxon>Bacteroidia</taxon>
        <taxon>Marinilabiliales</taxon>
        <taxon>Marinilabiliaceae</taxon>
        <taxon>Saccharicrinis</taxon>
    </lineage>
</organism>
<evidence type="ECO:0000313" key="3">
    <source>
        <dbReference type="Proteomes" id="UP000319040"/>
    </source>
</evidence>
<accession>A0A521BZ30</accession>
<dbReference type="InterPro" id="IPR017850">
    <property type="entry name" value="Alkaline_phosphatase_core_sf"/>
</dbReference>
<dbReference type="GO" id="GO:0016787">
    <property type="term" value="F:hydrolase activity"/>
    <property type="evidence" value="ECO:0007669"/>
    <property type="project" value="UniProtKB-ARBA"/>
</dbReference>
<dbReference type="EMBL" id="FXTB01000002">
    <property type="protein sequence ID" value="SMO52439.1"/>
    <property type="molecule type" value="Genomic_DNA"/>
</dbReference>
<feature type="chain" id="PRO_5022214067" evidence="1">
    <location>
        <begin position="26"/>
        <end position="291"/>
    </location>
</feature>
<dbReference type="AlphaFoldDB" id="A0A521BZ30"/>
<dbReference type="Gene3D" id="3.40.720.10">
    <property type="entry name" value="Alkaline Phosphatase, subunit A"/>
    <property type="match status" value="1"/>
</dbReference>
<dbReference type="RefSeq" id="WP_142532550.1">
    <property type="nucleotide sequence ID" value="NZ_FXTB01000002.1"/>
</dbReference>
<dbReference type="OrthoDB" id="279982at2"/>
<dbReference type="PANTHER" id="PTHR10151">
    <property type="entry name" value="ECTONUCLEOTIDE PYROPHOSPHATASE/PHOSPHODIESTERASE"/>
    <property type="match status" value="1"/>
</dbReference>
<evidence type="ECO:0000313" key="2">
    <source>
        <dbReference type="EMBL" id="SMO52439.1"/>
    </source>
</evidence>
<dbReference type="SUPFAM" id="SSF53649">
    <property type="entry name" value="Alkaline phosphatase-like"/>
    <property type="match status" value="1"/>
</dbReference>
<keyword evidence="3" id="KW-1185">Reference proteome</keyword>